<dbReference type="Proteomes" id="UP001457282">
    <property type="component" value="Unassembled WGS sequence"/>
</dbReference>
<sequence length="117" mass="12716">MKSLPYVAAVPIIINFFQISFLPICHCSSTSVFLPTDSNLIGLTCRKTPNYDLCVSSFNSVPQRANAADVKSLADIMSSVVLKAKAEAAQSKFTELINQGLKTQSLLTCADYYDTSI</sequence>
<reference evidence="2 3" key="1">
    <citation type="journal article" date="2023" name="G3 (Bethesda)">
        <title>A chromosome-length genome assembly and annotation of blackberry (Rubus argutus, cv. 'Hillquist').</title>
        <authorList>
            <person name="Bruna T."/>
            <person name="Aryal R."/>
            <person name="Dudchenko O."/>
            <person name="Sargent D.J."/>
            <person name="Mead D."/>
            <person name="Buti M."/>
            <person name="Cavallini A."/>
            <person name="Hytonen T."/>
            <person name="Andres J."/>
            <person name="Pham M."/>
            <person name="Weisz D."/>
            <person name="Mascagni F."/>
            <person name="Usai G."/>
            <person name="Natali L."/>
            <person name="Bassil N."/>
            <person name="Fernandez G.E."/>
            <person name="Lomsadze A."/>
            <person name="Armour M."/>
            <person name="Olukolu B."/>
            <person name="Poorten T."/>
            <person name="Britton C."/>
            <person name="Davik J."/>
            <person name="Ashrafi H."/>
            <person name="Aiden E.L."/>
            <person name="Borodovsky M."/>
            <person name="Worthington M."/>
        </authorList>
    </citation>
    <scope>NUCLEOTIDE SEQUENCE [LARGE SCALE GENOMIC DNA]</scope>
    <source>
        <strain evidence="2">PI 553951</strain>
    </source>
</reference>
<protein>
    <recommendedName>
        <fullName evidence="1">Pectinesterase inhibitor domain-containing protein</fullName>
    </recommendedName>
</protein>
<comment type="caution">
    <text evidence="2">The sequence shown here is derived from an EMBL/GenBank/DDBJ whole genome shotgun (WGS) entry which is preliminary data.</text>
</comment>
<dbReference type="Pfam" id="PF04043">
    <property type="entry name" value="PMEI"/>
    <property type="match status" value="1"/>
</dbReference>
<accession>A0AAW1XE63</accession>
<dbReference type="Gene3D" id="1.20.140.40">
    <property type="entry name" value="Invertase/pectin methylesterase inhibitor family protein"/>
    <property type="match status" value="1"/>
</dbReference>
<dbReference type="SUPFAM" id="SSF101148">
    <property type="entry name" value="Plant invertase/pectin methylesterase inhibitor"/>
    <property type="match status" value="1"/>
</dbReference>
<evidence type="ECO:0000259" key="1">
    <source>
        <dbReference type="Pfam" id="PF04043"/>
    </source>
</evidence>
<dbReference type="GO" id="GO:0004857">
    <property type="term" value="F:enzyme inhibitor activity"/>
    <property type="evidence" value="ECO:0007669"/>
    <property type="project" value="InterPro"/>
</dbReference>
<dbReference type="EMBL" id="JBEDUW010000004">
    <property type="protein sequence ID" value="KAK9934491.1"/>
    <property type="molecule type" value="Genomic_DNA"/>
</dbReference>
<dbReference type="NCBIfam" id="TIGR01614">
    <property type="entry name" value="PME_inhib"/>
    <property type="match status" value="1"/>
</dbReference>
<organism evidence="2 3">
    <name type="scientific">Rubus argutus</name>
    <name type="common">Southern blackberry</name>
    <dbReference type="NCBI Taxonomy" id="59490"/>
    <lineage>
        <taxon>Eukaryota</taxon>
        <taxon>Viridiplantae</taxon>
        <taxon>Streptophyta</taxon>
        <taxon>Embryophyta</taxon>
        <taxon>Tracheophyta</taxon>
        <taxon>Spermatophyta</taxon>
        <taxon>Magnoliopsida</taxon>
        <taxon>eudicotyledons</taxon>
        <taxon>Gunneridae</taxon>
        <taxon>Pentapetalae</taxon>
        <taxon>rosids</taxon>
        <taxon>fabids</taxon>
        <taxon>Rosales</taxon>
        <taxon>Rosaceae</taxon>
        <taxon>Rosoideae</taxon>
        <taxon>Rosoideae incertae sedis</taxon>
        <taxon>Rubus</taxon>
    </lineage>
</organism>
<dbReference type="InterPro" id="IPR035513">
    <property type="entry name" value="Invertase/methylesterase_inhib"/>
</dbReference>
<keyword evidence="3" id="KW-1185">Reference proteome</keyword>
<gene>
    <name evidence="2" type="ORF">M0R45_021632</name>
</gene>
<dbReference type="AlphaFoldDB" id="A0AAW1XE63"/>
<evidence type="ECO:0000313" key="2">
    <source>
        <dbReference type="EMBL" id="KAK9934491.1"/>
    </source>
</evidence>
<evidence type="ECO:0000313" key="3">
    <source>
        <dbReference type="Proteomes" id="UP001457282"/>
    </source>
</evidence>
<proteinExistence type="predicted"/>
<name>A0AAW1XE63_RUBAR</name>
<dbReference type="InterPro" id="IPR006501">
    <property type="entry name" value="Pectinesterase_inhib_dom"/>
</dbReference>
<feature type="domain" description="Pectinesterase inhibitor" evidence="1">
    <location>
        <begin position="40"/>
        <end position="117"/>
    </location>
</feature>